<name>A0A0D2NNC1_HYPSF</name>
<keyword evidence="2" id="KW-1185">Reference proteome</keyword>
<dbReference type="Proteomes" id="UP000054270">
    <property type="component" value="Unassembled WGS sequence"/>
</dbReference>
<evidence type="ECO:0000313" key="1">
    <source>
        <dbReference type="EMBL" id="KJA18231.1"/>
    </source>
</evidence>
<dbReference type="EMBL" id="KN817591">
    <property type="protein sequence ID" value="KJA18231.1"/>
    <property type="molecule type" value="Genomic_DNA"/>
</dbReference>
<accession>A0A0D2NNC1</accession>
<protein>
    <submittedName>
        <fullName evidence="1">Uncharacterized protein</fullName>
    </submittedName>
</protein>
<proteinExistence type="predicted"/>
<evidence type="ECO:0000313" key="2">
    <source>
        <dbReference type="Proteomes" id="UP000054270"/>
    </source>
</evidence>
<gene>
    <name evidence="1" type="ORF">HYPSUDRAFT_962009</name>
</gene>
<reference evidence="2" key="1">
    <citation type="submission" date="2014-04" db="EMBL/GenBank/DDBJ databases">
        <title>Evolutionary Origins and Diversification of the Mycorrhizal Mutualists.</title>
        <authorList>
            <consortium name="DOE Joint Genome Institute"/>
            <consortium name="Mycorrhizal Genomics Consortium"/>
            <person name="Kohler A."/>
            <person name="Kuo A."/>
            <person name="Nagy L.G."/>
            <person name="Floudas D."/>
            <person name="Copeland A."/>
            <person name="Barry K.W."/>
            <person name="Cichocki N."/>
            <person name="Veneault-Fourrey C."/>
            <person name="LaButti K."/>
            <person name="Lindquist E.A."/>
            <person name="Lipzen A."/>
            <person name="Lundell T."/>
            <person name="Morin E."/>
            <person name="Murat C."/>
            <person name="Riley R."/>
            <person name="Ohm R."/>
            <person name="Sun H."/>
            <person name="Tunlid A."/>
            <person name="Henrissat B."/>
            <person name="Grigoriev I.V."/>
            <person name="Hibbett D.S."/>
            <person name="Martin F."/>
        </authorList>
    </citation>
    <scope>NUCLEOTIDE SEQUENCE [LARGE SCALE GENOMIC DNA]</scope>
    <source>
        <strain evidence="2">FD-334 SS-4</strain>
    </source>
</reference>
<organism evidence="1 2">
    <name type="scientific">Hypholoma sublateritium (strain FD-334 SS-4)</name>
    <dbReference type="NCBI Taxonomy" id="945553"/>
    <lineage>
        <taxon>Eukaryota</taxon>
        <taxon>Fungi</taxon>
        <taxon>Dikarya</taxon>
        <taxon>Basidiomycota</taxon>
        <taxon>Agaricomycotina</taxon>
        <taxon>Agaricomycetes</taxon>
        <taxon>Agaricomycetidae</taxon>
        <taxon>Agaricales</taxon>
        <taxon>Agaricineae</taxon>
        <taxon>Strophariaceae</taxon>
        <taxon>Hypholoma</taxon>
    </lineage>
</organism>
<sequence>MLQVERKWTATRRVGGICCKKAHISTIASLPCKQPYVSYAAPFSTGPFPFSFFIRTPASRGFGRCAPPLPNVAPRPPPNVPAAFACACVAGNIDVPPAAGGLPLGNGGGNSGGGRSATGAGAPAICGGGFAGSDGCTGRLEGPGAPVSSCAGGVGVAPAEEADRSPGIGAASAICRSFASSTAILSVVRLCGCNFTSTHGQNTTTKRRTPHARAPS</sequence>
<dbReference type="AlphaFoldDB" id="A0A0D2NNC1"/>